<evidence type="ECO:0000256" key="4">
    <source>
        <dbReference type="ARBA" id="ARBA00022989"/>
    </source>
</evidence>
<evidence type="ECO:0000256" key="5">
    <source>
        <dbReference type="ARBA" id="ARBA00023122"/>
    </source>
</evidence>
<dbReference type="Pfam" id="PF01595">
    <property type="entry name" value="CNNM"/>
    <property type="match status" value="1"/>
</dbReference>
<dbReference type="SUPFAM" id="SSF56176">
    <property type="entry name" value="FAD-binding/transporter-associated domain-like"/>
    <property type="match status" value="1"/>
</dbReference>
<evidence type="ECO:0000256" key="7">
    <source>
        <dbReference type="PROSITE-ProRule" id="PRU00703"/>
    </source>
</evidence>
<dbReference type="InterPro" id="IPR044751">
    <property type="entry name" value="Ion_transp-like_CBS"/>
</dbReference>
<dbReference type="EMBL" id="JACVDC010000064">
    <property type="protein sequence ID" value="MBC9797571.1"/>
    <property type="molecule type" value="Genomic_DNA"/>
</dbReference>
<feature type="domain" description="CNNM transmembrane" evidence="11">
    <location>
        <begin position="1"/>
        <end position="195"/>
    </location>
</feature>
<evidence type="ECO:0000256" key="9">
    <source>
        <dbReference type="SAM" id="Phobius"/>
    </source>
</evidence>
<evidence type="ECO:0000313" key="12">
    <source>
        <dbReference type="EMBL" id="MBC9797571.1"/>
    </source>
</evidence>
<keyword evidence="6 8" id="KW-0472">Membrane</keyword>
<feature type="domain" description="CBS" evidence="10">
    <location>
        <begin position="277"/>
        <end position="334"/>
    </location>
</feature>
<comment type="subcellular location">
    <subcellularLocation>
        <location evidence="1">Membrane</location>
        <topology evidence="1">Multi-pass membrane protein</topology>
    </subcellularLocation>
</comment>
<accession>A0A926JUS3</accession>
<evidence type="ECO:0000259" key="10">
    <source>
        <dbReference type="PROSITE" id="PS51371"/>
    </source>
</evidence>
<protein>
    <submittedName>
        <fullName evidence="12">HlyC/CorC family transporter</fullName>
    </submittedName>
</protein>
<gene>
    <name evidence="12" type="ORF">IBL28_16460</name>
</gene>
<dbReference type="InterPro" id="IPR016169">
    <property type="entry name" value="FAD-bd_PCMH_sub2"/>
</dbReference>
<evidence type="ECO:0000313" key="13">
    <source>
        <dbReference type="Proteomes" id="UP000653730"/>
    </source>
</evidence>
<feature type="transmembrane region" description="Helical" evidence="9">
    <location>
        <begin position="96"/>
        <end position="117"/>
    </location>
</feature>
<dbReference type="InterPro" id="IPR005170">
    <property type="entry name" value="Transptr-assoc_dom"/>
</dbReference>
<dbReference type="CDD" id="cd04590">
    <property type="entry name" value="CBS_pair_CorC_HlyC_assoc"/>
    <property type="match status" value="1"/>
</dbReference>
<dbReference type="SMART" id="SM01091">
    <property type="entry name" value="CorC_HlyC"/>
    <property type="match status" value="1"/>
</dbReference>
<dbReference type="SUPFAM" id="SSF54631">
    <property type="entry name" value="CBS-domain pair"/>
    <property type="match status" value="1"/>
</dbReference>
<dbReference type="Gene3D" id="3.30.465.10">
    <property type="match status" value="1"/>
</dbReference>
<dbReference type="Pfam" id="PF00571">
    <property type="entry name" value="CBS"/>
    <property type="match status" value="1"/>
</dbReference>
<evidence type="ECO:0000256" key="8">
    <source>
        <dbReference type="PROSITE-ProRule" id="PRU01193"/>
    </source>
</evidence>
<keyword evidence="2 8" id="KW-0812">Transmembrane</keyword>
<evidence type="ECO:0000259" key="11">
    <source>
        <dbReference type="PROSITE" id="PS51846"/>
    </source>
</evidence>
<feature type="transmembrane region" description="Helical" evidence="9">
    <location>
        <begin position="129"/>
        <end position="147"/>
    </location>
</feature>
<dbReference type="PROSITE" id="PS51846">
    <property type="entry name" value="CNNM"/>
    <property type="match status" value="1"/>
</dbReference>
<dbReference type="AlphaFoldDB" id="A0A926JUS3"/>
<dbReference type="PANTHER" id="PTHR22777:SF17">
    <property type="entry name" value="UPF0053 PROTEIN SLL0260"/>
    <property type="match status" value="1"/>
</dbReference>
<name>A0A926JUS3_9FLAO</name>
<dbReference type="GO" id="GO:0050660">
    <property type="term" value="F:flavin adenine dinucleotide binding"/>
    <property type="evidence" value="ECO:0007669"/>
    <property type="project" value="InterPro"/>
</dbReference>
<evidence type="ECO:0000256" key="1">
    <source>
        <dbReference type="ARBA" id="ARBA00004141"/>
    </source>
</evidence>
<proteinExistence type="predicted"/>
<evidence type="ECO:0000256" key="6">
    <source>
        <dbReference type="ARBA" id="ARBA00023136"/>
    </source>
</evidence>
<comment type="caution">
    <text evidence="12">The sequence shown here is derived from an EMBL/GenBank/DDBJ whole genome shotgun (WGS) entry which is preliminary data.</text>
</comment>
<keyword evidence="4 8" id="KW-1133">Transmembrane helix</keyword>
<keyword evidence="3" id="KW-0677">Repeat</keyword>
<evidence type="ECO:0000256" key="2">
    <source>
        <dbReference type="ARBA" id="ARBA00022692"/>
    </source>
</evidence>
<dbReference type="InterPro" id="IPR000644">
    <property type="entry name" value="CBS_dom"/>
</dbReference>
<reference evidence="12 13" key="1">
    <citation type="submission" date="2020-09" db="EMBL/GenBank/DDBJ databases">
        <title>Sinomicrobium weinanense sp. nov., a halophilic bacteria isolated from saline-alkali soil.</title>
        <authorList>
            <person name="Wu P."/>
            <person name="Ren H."/>
            <person name="Mei Y."/>
            <person name="Liang Y."/>
            <person name="Chen Z."/>
        </authorList>
    </citation>
    <scope>NUCLEOTIDE SEQUENCE [LARGE SCALE GENOMIC DNA]</scope>
    <source>
        <strain evidence="12 13">FJxs</strain>
    </source>
</reference>
<evidence type="ECO:0000256" key="3">
    <source>
        <dbReference type="ARBA" id="ARBA00022737"/>
    </source>
</evidence>
<dbReference type="PANTHER" id="PTHR22777">
    <property type="entry name" value="HEMOLYSIN-RELATED"/>
    <property type="match status" value="1"/>
</dbReference>
<dbReference type="Pfam" id="PF03471">
    <property type="entry name" value="CorC_HlyC"/>
    <property type="match status" value="1"/>
</dbReference>
<dbReference type="RefSeq" id="WP_187966704.1">
    <property type="nucleotide sequence ID" value="NZ_JACVDC010000064.1"/>
</dbReference>
<sequence length="424" mass="48335">MDYTIIIIVVSLLFSAFFSGMEIAYVSSNKIHIEIEKKQEGWLAKVLTKLTVKPSKFIATMLVGNNIALVVYGFYMGELIVSRIYPGYMGAGELPLRIILVQTLISTFVILITGEFLPKVFFQVYANKLLRVFAFPAYIFYMLFSFISELVIRISDFILKAFFKTKGDEVQLTFSKVELGDYISEQMEAVEDEDEIDSEIQIFQNALEFSDVKAREVMVPRTEIVAVELHESPKSLVKLFTETGYSKILIYKDTIDNIIGYVHSFELFKKPRSIKNVMLPVEFVPETMLINDILGSLTKKRKSIAVVLDEYGGTSGILTVEDIVEELFGEIEDEHDTVALYEEQIGEKEFKFSARLEVDYINEEYKLELPENENYETLGGLIVNYIGEIPGKGEEVVIGDYHFTILEVGNTKIDLVQLEIVEEE</sequence>
<dbReference type="InterPro" id="IPR046342">
    <property type="entry name" value="CBS_dom_sf"/>
</dbReference>
<dbReference type="GO" id="GO:0005886">
    <property type="term" value="C:plasma membrane"/>
    <property type="evidence" value="ECO:0007669"/>
    <property type="project" value="TreeGrafter"/>
</dbReference>
<keyword evidence="13" id="KW-1185">Reference proteome</keyword>
<feature type="transmembrane region" description="Helical" evidence="9">
    <location>
        <begin position="6"/>
        <end position="28"/>
    </location>
</feature>
<dbReference type="InterPro" id="IPR002550">
    <property type="entry name" value="CNNM"/>
</dbReference>
<dbReference type="Gene3D" id="3.10.580.10">
    <property type="entry name" value="CBS-domain"/>
    <property type="match status" value="1"/>
</dbReference>
<dbReference type="PROSITE" id="PS51371">
    <property type="entry name" value="CBS"/>
    <property type="match status" value="1"/>
</dbReference>
<organism evidence="12 13">
    <name type="scientific">Sinomicrobium weinanense</name>
    <dbReference type="NCBI Taxonomy" id="2842200"/>
    <lineage>
        <taxon>Bacteria</taxon>
        <taxon>Pseudomonadati</taxon>
        <taxon>Bacteroidota</taxon>
        <taxon>Flavobacteriia</taxon>
        <taxon>Flavobacteriales</taxon>
        <taxon>Flavobacteriaceae</taxon>
        <taxon>Sinomicrobium</taxon>
    </lineage>
</organism>
<feature type="transmembrane region" description="Helical" evidence="9">
    <location>
        <begin position="57"/>
        <end position="76"/>
    </location>
</feature>
<dbReference type="InterPro" id="IPR036318">
    <property type="entry name" value="FAD-bd_PCMH-like_sf"/>
</dbReference>
<keyword evidence="5 7" id="KW-0129">CBS domain</keyword>
<dbReference type="Proteomes" id="UP000653730">
    <property type="component" value="Unassembled WGS sequence"/>
</dbReference>